<protein>
    <submittedName>
        <fullName evidence="1">Uncharacterized protein</fullName>
    </submittedName>
</protein>
<organism evidence="1 2">
    <name type="scientific">Rhizobium freirei PRF 81</name>
    <dbReference type="NCBI Taxonomy" id="363754"/>
    <lineage>
        <taxon>Bacteria</taxon>
        <taxon>Pseudomonadati</taxon>
        <taxon>Pseudomonadota</taxon>
        <taxon>Alphaproteobacteria</taxon>
        <taxon>Hyphomicrobiales</taxon>
        <taxon>Rhizobiaceae</taxon>
        <taxon>Rhizobium/Agrobacterium group</taxon>
        <taxon>Rhizobium</taxon>
    </lineage>
</organism>
<evidence type="ECO:0000313" key="1">
    <source>
        <dbReference type="EMBL" id="ENN88860.1"/>
    </source>
</evidence>
<dbReference type="AlphaFoldDB" id="N6V4Q4"/>
<dbReference type="EMBL" id="AQHN01000011">
    <property type="protein sequence ID" value="ENN88860.1"/>
    <property type="molecule type" value="Genomic_DNA"/>
</dbReference>
<keyword evidence="2" id="KW-1185">Reference proteome</keyword>
<sequence>MDMARAHVPDAVEIELRAQPLLGFGLVHERHMRVAVAGRCDLRIVHVVALVAALVGDVHLTGQEVDVDAVSGCEIEQMVLGILGKIEEGFRALVTDLLFHFLRPPALPGAELPAVAAGGAVAEAVAVDQHDLGTALGEIVGSLEAGIAAADDRDVSPARAVELRIARARADGRLIE</sequence>
<evidence type="ECO:0000313" key="2">
    <source>
        <dbReference type="Proteomes" id="UP000012429"/>
    </source>
</evidence>
<dbReference type="Proteomes" id="UP000012429">
    <property type="component" value="Unassembled WGS sequence"/>
</dbReference>
<proteinExistence type="predicted"/>
<accession>N6V4Q4</accession>
<reference evidence="1 2" key="1">
    <citation type="journal article" date="2012" name="BMC Genomics">
        <title>Genomic basis of broad host range and environmental adaptability of Rhizobium tropici CIAT 899 and Rhizobium sp. PRF 81 which are used in inoculants for common bean (Phaseolus vulgaris L.).</title>
        <authorList>
            <person name="Ormeno-Orrillo E."/>
            <person name="Menna P."/>
            <person name="Almeida L.G."/>
            <person name="Ollero F.J."/>
            <person name="Nicolas M.F."/>
            <person name="Pains Rodrigues E."/>
            <person name="Shigueyoshi Nakatani A."/>
            <person name="Silva Batista J.S."/>
            <person name="Oliveira Chueire L.M."/>
            <person name="Souza R.C."/>
            <person name="Ribeiro Vasconcelos A.T."/>
            <person name="Megias M."/>
            <person name="Hungria M."/>
            <person name="Martinez-Romero E."/>
        </authorList>
    </citation>
    <scope>NUCLEOTIDE SEQUENCE [LARGE SCALE GENOMIC DNA]</scope>
    <source>
        <strain evidence="1 2">PRF 81</strain>
    </source>
</reference>
<comment type="caution">
    <text evidence="1">The sequence shown here is derived from an EMBL/GenBank/DDBJ whole genome shotgun (WGS) entry which is preliminary data.</text>
</comment>
<gene>
    <name evidence="1" type="ORF">RHSP_11459</name>
</gene>
<name>N6V4Q4_9HYPH</name>